<dbReference type="EMBL" id="CAUYUE010000008">
    <property type="protein sequence ID" value="CAK0783441.1"/>
    <property type="molecule type" value="Genomic_DNA"/>
</dbReference>
<organism evidence="3 4">
    <name type="scientific">Coccomyxa viridis</name>
    <dbReference type="NCBI Taxonomy" id="1274662"/>
    <lineage>
        <taxon>Eukaryota</taxon>
        <taxon>Viridiplantae</taxon>
        <taxon>Chlorophyta</taxon>
        <taxon>core chlorophytes</taxon>
        <taxon>Trebouxiophyceae</taxon>
        <taxon>Trebouxiophyceae incertae sedis</taxon>
        <taxon>Coccomyxaceae</taxon>
        <taxon>Coccomyxa</taxon>
    </lineage>
</organism>
<reference evidence="3 4" key="1">
    <citation type="submission" date="2023-10" db="EMBL/GenBank/DDBJ databases">
        <authorList>
            <person name="Maclean D."/>
            <person name="Macfadyen A."/>
        </authorList>
    </citation>
    <scope>NUCLEOTIDE SEQUENCE [LARGE SCALE GENOMIC DNA]</scope>
</reference>
<evidence type="ECO:0000256" key="2">
    <source>
        <dbReference type="SAM" id="SignalP"/>
    </source>
</evidence>
<evidence type="ECO:0000313" key="4">
    <source>
        <dbReference type="Proteomes" id="UP001314263"/>
    </source>
</evidence>
<feature type="signal peptide" evidence="2">
    <location>
        <begin position="1"/>
        <end position="23"/>
    </location>
</feature>
<protein>
    <submittedName>
        <fullName evidence="3">Uncharacterized protein</fullName>
    </submittedName>
</protein>
<feature type="region of interest" description="Disordered" evidence="1">
    <location>
        <begin position="73"/>
        <end position="96"/>
    </location>
</feature>
<dbReference type="AlphaFoldDB" id="A0AAV1I9Q0"/>
<keyword evidence="2" id="KW-0732">Signal</keyword>
<name>A0AAV1I9Q0_9CHLO</name>
<evidence type="ECO:0000313" key="3">
    <source>
        <dbReference type="EMBL" id="CAK0783441.1"/>
    </source>
</evidence>
<proteinExistence type="predicted"/>
<feature type="compositionally biased region" description="Low complexity" evidence="1">
    <location>
        <begin position="167"/>
        <end position="219"/>
    </location>
</feature>
<evidence type="ECO:0000256" key="1">
    <source>
        <dbReference type="SAM" id="MobiDB-lite"/>
    </source>
</evidence>
<sequence length="366" mass="37246">MGTRHSDVRVALLLAMCVASGSGQGLPQQPRPAFPSLPSTGPLSRLFQALAPGEASAAGMAPSSEEVQYPALAPAPLGTGQPYRPASAPRPAPGPLSPYNPIFNPIISVTTPNTQASTSMQTQGLVQPYGSNQASSQTQAAGLSQPYAGQTHTQYQTVTANSNGQVTTTPTTYPSTSSSSNSGSSNSGSSNSESSNSGSNNSQYSSNTQQNSPTVSSTYGQGGSGNSNTQQTGGYGTQNGQTSQTGSEYQPAPAPAPLAIGETNSMVHAVDLAHQKAQTTPQLSFGQDGVTVQQPVVNNADGITSGGNQFKVNEHGVILGNVGTGGSVDFANDGGVTIDPGTAGNLWNLARSAAQLYGRKLQERTE</sequence>
<gene>
    <name evidence="3" type="ORF">CVIRNUC_006640</name>
</gene>
<dbReference type="Proteomes" id="UP001314263">
    <property type="component" value="Unassembled WGS sequence"/>
</dbReference>
<feature type="region of interest" description="Disordered" evidence="1">
    <location>
        <begin position="126"/>
        <end position="148"/>
    </location>
</feature>
<feature type="compositionally biased region" description="Low complexity" evidence="1">
    <location>
        <begin position="226"/>
        <end position="247"/>
    </location>
</feature>
<accession>A0AAV1I9Q0</accession>
<keyword evidence="4" id="KW-1185">Reference proteome</keyword>
<feature type="chain" id="PRO_5043460606" evidence="2">
    <location>
        <begin position="24"/>
        <end position="366"/>
    </location>
</feature>
<feature type="region of interest" description="Disordered" evidence="1">
    <location>
        <begin position="160"/>
        <end position="259"/>
    </location>
</feature>
<comment type="caution">
    <text evidence="3">The sequence shown here is derived from an EMBL/GenBank/DDBJ whole genome shotgun (WGS) entry which is preliminary data.</text>
</comment>